<feature type="transmembrane region" description="Helical" evidence="1">
    <location>
        <begin position="36"/>
        <end position="54"/>
    </location>
</feature>
<dbReference type="RefSeq" id="WP_164483576.1">
    <property type="nucleotide sequence ID" value="NZ_CAKMMW010000002.1"/>
</dbReference>
<protein>
    <recommendedName>
        <fullName evidence="4">Holin</fullName>
    </recommendedName>
</protein>
<reference evidence="2" key="1">
    <citation type="submission" date="2022-01" db="EMBL/GenBank/DDBJ databases">
        <authorList>
            <person name="Criscuolo A."/>
        </authorList>
    </citation>
    <scope>NUCLEOTIDE SEQUENCE</scope>
    <source>
        <strain evidence="2">CIP111891</strain>
    </source>
</reference>
<feature type="transmembrane region" description="Helical" evidence="1">
    <location>
        <begin position="6"/>
        <end position="24"/>
    </location>
</feature>
<keyword evidence="1" id="KW-0472">Membrane</keyword>
<keyword evidence="1" id="KW-1133">Transmembrane helix</keyword>
<dbReference type="Proteomes" id="UP000838821">
    <property type="component" value="Unassembled WGS sequence"/>
</dbReference>
<evidence type="ECO:0008006" key="4">
    <source>
        <dbReference type="Google" id="ProtNLM"/>
    </source>
</evidence>
<gene>
    <name evidence="2" type="ORF">PAECIP111891_00747</name>
</gene>
<sequence length="58" mass="6124">MKTINYYTLALGLLGAAKLILDAFGMNIITDETANAIANGVAALLSVIGVYTNHQKVE</sequence>
<comment type="caution">
    <text evidence="2">The sequence shown here is derived from an EMBL/GenBank/DDBJ whole genome shotgun (WGS) entry which is preliminary data.</text>
</comment>
<dbReference type="EMBL" id="CAKMMW010000002">
    <property type="protein sequence ID" value="CAH1195832.1"/>
    <property type="molecule type" value="Genomic_DNA"/>
</dbReference>
<accession>A0ABN8G001</accession>
<evidence type="ECO:0000313" key="2">
    <source>
        <dbReference type="EMBL" id="CAH1195832.1"/>
    </source>
</evidence>
<keyword evidence="1" id="KW-0812">Transmembrane</keyword>
<proteinExistence type="predicted"/>
<evidence type="ECO:0000313" key="3">
    <source>
        <dbReference type="Proteomes" id="UP000838821"/>
    </source>
</evidence>
<organism evidence="2 3">
    <name type="scientific">Paenibacillus allorhizoplanae</name>
    <dbReference type="NCBI Taxonomy" id="2905648"/>
    <lineage>
        <taxon>Bacteria</taxon>
        <taxon>Bacillati</taxon>
        <taxon>Bacillota</taxon>
        <taxon>Bacilli</taxon>
        <taxon>Bacillales</taxon>
        <taxon>Paenibacillaceae</taxon>
        <taxon>Paenibacillus</taxon>
    </lineage>
</organism>
<evidence type="ECO:0000256" key="1">
    <source>
        <dbReference type="SAM" id="Phobius"/>
    </source>
</evidence>
<name>A0ABN8G001_9BACL</name>
<keyword evidence="3" id="KW-1185">Reference proteome</keyword>